<dbReference type="Gene3D" id="3.30.200.20">
    <property type="entry name" value="Phosphorylase Kinase, domain 1"/>
    <property type="match status" value="1"/>
</dbReference>
<feature type="domain" description="Protein kinase" evidence="13">
    <location>
        <begin position="201"/>
        <end position="456"/>
    </location>
</feature>
<dbReference type="EC" id="2.7.11.1" evidence="2"/>
<dbReference type="InterPro" id="IPR011009">
    <property type="entry name" value="Kinase-like_dom_sf"/>
</dbReference>
<keyword evidence="7 10" id="KW-0067">ATP-binding</keyword>
<dbReference type="PROSITE" id="PS00108">
    <property type="entry name" value="PROTEIN_KINASE_ST"/>
    <property type="match status" value="1"/>
</dbReference>
<keyword evidence="15" id="KW-1185">Reference proteome</keyword>
<dbReference type="Proteomes" id="UP000646827">
    <property type="component" value="Unassembled WGS sequence"/>
</dbReference>
<dbReference type="GO" id="GO:0004674">
    <property type="term" value="F:protein serine/threonine kinase activity"/>
    <property type="evidence" value="ECO:0007669"/>
    <property type="project" value="UniProtKB-KW"/>
</dbReference>
<dbReference type="AlphaFoldDB" id="A0A8H7S0A1"/>
<dbReference type="OrthoDB" id="4062651at2759"/>
<evidence type="ECO:0000256" key="2">
    <source>
        <dbReference type="ARBA" id="ARBA00012513"/>
    </source>
</evidence>
<comment type="caution">
    <text evidence="14">The sequence shown here is derived from an EMBL/GenBank/DDBJ whole genome shotgun (WGS) entry which is preliminary data.</text>
</comment>
<dbReference type="SMART" id="SM00220">
    <property type="entry name" value="S_TKc"/>
    <property type="match status" value="1"/>
</dbReference>
<dbReference type="EMBL" id="JAEPRB010000196">
    <property type="protein sequence ID" value="KAG2219073.1"/>
    <property type="molecule type" value="Genomic_DNA"/>
</dbReference>
<evidence type="ECO:0000256" key="6">
    <source>
        <dbReference type="ARBA" id="ARBA00022777"/>
    </source>
</evidence>
<feature type="compositionally biased region" description="Low complexity" evidence="12">
    <location>
        <begin position="58"/>
        <end position="69"/>
    </location>
</feature>
<reference evidence="14 15" key="1">
    <citation type="submission" date="2020-12" db="EMBL/GenBank/DDBJ databases">
        <title>Metabolic potential, ecology and presence of endohyphal bacteria is reflected in genomic diversity of Mucoromycotina.</title>
        <authorList>
            <person name="Muszewska A."/>
            <person name="Okrasinska A."/>
            <person name="Steczkiewicz K."/>
            <person name="Drgas O."/>
            <person name="Orlowska M."/>
            <person name="Perlinska-Lenart U."/>
            <person name="Aleksandrzak-Piekarczyk T."/>
            <person name="Szatraj K."/>
            <person name="Zielenkiewicz U."/>
            <person name="Pilsyk S."/>
            <person name="Malc E."/>
            <person name="Mieczkowski P."/>
            <person name="Kruszewska J.S."/>
            <person name="Biernat P."/>
            <person name="Pawlowska J."/>
        </authorList>
    </citation>
    <scope>NUCLEOTIDE SEQUENCE [LARGE SCALE GENOMIC DNA]</scope>
    <source>
        <strain evidence="14 15">CBS 142.35</strain>
    </source>
</reference>
<feature type="region of interest" description="Disordered" evidence="12">
    <location>
        <begin position="1"/>
        <end position="77"/>
    </location>
</feature>
<evidence type="ECO:0000256" key="7">
    <source>
        <dbReference type="ARBA" id="ARBA00022840"/>
    </source>
</evidence>
<dbReference type="PROSITE" id="PS50011">
    <property type="entry name" value="PROTEIN_KINASE_DOM"/>
    <property type="match status" value="1"/>
</dbReference>
<evidence type="ECO:0000313" key="14">
    <source>
        <dbReference type="EMBL" id="KAG2219073.1"/>
    </source>
</evidence>
<evidence type="ECO:0000256" key="4">
    <source>
        <dbReference type="ARBA" id="ARBA00022679"/>
    </source>
</evidence>
<dbReference type="PROSITE" id="PS00107">
    <property type="entry name" value="PROTEIN_KINASE_ATP"/>
    <property type="match status" value="1"/>
</dbReference>
<keyword evidence="3 11" id="KW-0723">Serine/threonine-protein kinase</keyword>
<evidence type="ECO:0000256" key="3">
    <source>
        <dbReference type="ARBA" id="ARBA00022527"/>
    </source>
</evidence>
<evidence type="ECO:0000313" key="15">
    <source>
        <dbReference type="Proteomes" id="UP000646827"/>
    </source>
</evidence>
<protein>
    <recommendedName>
        <fullName evidence="2">non-specific serine/threonine protein kinase</fullName>
        <ecNumber evidence="2">2.7.11.1</ecNumber>
    </recommendedName>
</protein>
<name>A0A8H7S0A1_9FUNG</name>
<comment type="catalytic activity">
    <reaction evidence="9">
        <text>L-seryl-[protein] + ATP = O-phospho-L-seryl-[protein] + ADP + H(+)</text>
        <dbReference type="Rhea" id="RHEA:17989"/>
        <dbReference type="Rhea" id="RHEA-COMP:9863"/>
        <dbReference type="Rhea" id="RHEA-COMP:11604"/>
        <dbReference type="ChEBI" id="CHEBI:15378"/>
        <dbReference type="ChEBI" id="CHEBI:29999"/>
        <dbReference type="ChEBI" id="CHEBI:30616"/>
        <dbReference type="ChEBI" id="CHEBI:83421"/>
        <dbReference type="ChEBI" id="CHEBI:456216"/>
        <dbReference type="EC" id="2.7.11.1"/>
    </reaction>
</comment>
<comment type="similarity">
    <text evidence="1">Belongs to the protein kinase superfamily. STE Ser/Thr protein kinase family. STE20 subfamily.</text>
</comment>
<evidence type="ECO:0000256" key="9">
    <source>
        <dbReference type="ARBA" id="ARBA00048679"/>
    </source>
</evidence>
<dbReference type="InterPro" id="IPR008271">
    <property type="entry name" value="Ser/Thr_kinase_AS"/>
</dbReference>
<sequence>MTIATTSEGYPQLRSDPSHGSTATADSSRVLGSTSTGRTSARSLSNKRASGSQVQQLSRPSSARNHSSPPSSPTIAVPFSAARATAASLRKQRSIFKPPEDVKSLWRSPGCNCQIPDIIKEAYQRVHQQLHQHVHSIVNKKEEDSNIAIHKDPWRPVLRSPDILPLPPITKAPKQHAVFDAKVRKVLPRSKILELNPRDVYVGMERVGSGANGAVISASKRSSKKNQVAIKRCYIEDHDTHHHTYILRELRIMGCMSHPNLIQLTEACMWGDYLWMAMELMTCSVFGLLFNVSVGLPESYAVRIAQECLEGLVYLHARNYIHRDVKCENILLSRTGQVKVADFGLATPLNKTNSARLGTAKWMAPEVVSETPYTENVDVWSLAITIIEMMDRVPPLYYLDGNREIFAEILYGQQPNFNFAMPSPAMSELIAWMLDSDGKRRPGAKCVLTRIKQETMGGGLKCARPSDLGSLVQEVFPEQQQTQKEKQKL</sequence>
<feature type="compositionally biased region" description="Polar residues" evidence="12">
    <location>
        <begin position="18"/>
        <end position="27"/>
    </location>
</feature>
<evidence type="ECO:0000256" key="12">
    <source>
        <dbReference type="SAM" id="MobiDB-lite"/>
    </source>
</evidence>
<evidence type="ECO:0000256" key="8">
    <source>
        <dbReference type="ARBA" id="ARBA00047899"/>
    </source>
</evidence>
<organism evidence="14 15">
    <name type="scientific">Circinella minor</name>
    <dbReference type="NCBI Taxonomy" id="1195481"/>
    <lineage>
        <taxon>Eukaryota</taxon>
        <taxon>Fungi</taxon>
        <taxon>Fungi incertae sedis</taxon>
        <taxon>Mucoromycota</taxon>
        <taxon>Mucoromycotina</taxon>
        <taxon>Mucoromycetes</taxon>
        <taxon>Mucorales</taxon>
        <taxon>Lichtheimiaceae</taxon>
        <taxon>Circinella</taxon>
    </lineage>
</organism>
<dbReference type="SUPFAM" id="SSF56112">
    <property type="entry name" value="Protein kinase-like (PK-like)"/>
    <property type="match status" value="1"/>
</dbReference>
<gene>
    <name evidence="14" type="ORF">INT45_000356</name>
</gene>
<dbReference type="Pfam" id="PF00069">
    <property type="entry name" value="Pkinase"/>
    <property type="match status" value="1"/>
</dbReference>
<dbReference type="PANTHER" id="PTHR48012">
    <property type="entry name" value="STERILE20-LIKE KINASE, ISOFORM B-RELATED"/>
    <property type="match status" value="1"/>
</dbReference>
<dbReference type="InterPro" id="IPR017441">
    <property type="entry name" value="Protein_kinase_ATP_BS"/>
</dbReference>
<feature type="compositionally biased region" description="Polar residues" evidence="12">
    <location>
        <begin position="46"/>
        <end position="57"/>
    </location>
</feature>
<evidence type="ECO:0000256" key="11">
    <source>
        <dbReference type="RuleBase" id="RU000304"/>
    </source>
</evidence>
<dbReference type="GO" id="GO:0005524">
    <property type="term" value="F:ATP binding"/>
    <property type="evidence" value="ECO:0007669"/>
    <property type="project" value="UniProtKB-UniRule"/>
</dbReference>
<keyword evidence="4" id="KW-0808">Transferase</keyword>
<evidence type="ECO:0000256" key="1">
    <source>
        <dbReference type="ARBA" id="ARBA00008874"/>
    </source>
</evidence>
<dbReference type="GO" id="GO:0005737">
    <property type="term" value="C:cytoplasm"/>
    <property type="evidence" value="ECO:0007669"/>
    <property type="project" value="TreeGrafter"/>
</dbReference>
<keyword evidence="6" id="KW-0418">Kinase</keyword>
<evidence type="ECO:0000259" key="13">
    <source>
        <dbReference type="PROSITE" id="PS50011"/>
    </source>
</evidence>
<dbReference type="Gene3D" id="1.10.510.10">
    <property type="entry name" value="Transferase(Phosphotransferase) domain 1"/>
    <property type="match status" value="1"/>
</dbReference>
<evidence type="ECO:0000256" key="5">
    <source>
        <dbReference type="ARBA" id="ARBA00022741"/>
    </source>
</evidence>
<proteinExistence type="inferred from homology"/>
<feature type="compositionally biased region" description="Low complexity" evidence="12">
    <location>
        <begin position="31"/>
        <end position="44"/>
    </location>
</feature>
<comment type="catalytic activity">
    <reaction evidence="8">
        <text>L-threonyl-[protein] + ATP = O-phospho-L-threonyl-[protein] + ADP + H(+)</text>
        <dbReference type="Rhea" id="RHEA:46608"/>
        <dbReference type="Rhea" id="RHEA-COMP:11060"/>
        <dbReference type="Rhea" id="RHEA-COMP:11605"/>
        <dbReference type="ChEBI" id="CHEBI:15378"/>
        <dbReference type="ChEBI" id="CHEBI:30013"/>
        <dbReference type="ChEBI" id="CHEBI:30616"/>
        <dbReference type="ChEBI" id="CHEBI:61977"/>
        <dbReference type="ChEBI" id="CHEBI:456216"/>
        <dbReference type="EC" id="2.7.11.1"/>
    </reaction>
</comment>
<dbReference type="PANTHER" id="PTHR48012:SF10">
    <property type="entry name" value="FI20177P1"/>
    <property type="match status" value="1"/>
</dbReference>
<accession>A0A8H7S0A1</accession>
<dbReference type="InterPro" id="IPR000719">
    <property type="entry name" value="Prot_kinase_dom"/>
</dbReference>
<feature type="binding site" evidence="10">
    <location>
        <position position="231"/>
    </location>
    <ligand>
        <name>ATP</name>
        <dbReference type="ChEBI" id="CHEBI:30616"/>
    </ligand>
</feature>
<evidence type="ECO:0000256" key="10">
    <source>
        <dbReference type="PROSITE-ProRule" id="PRU10141"/>
    </source>
</evidence>
<dbReference type="InterPro" id="IPR050629">
    <property type="entry name" value="STE20/SPS1-PAK"/>
</dbReference>
<keyword evidence="5 10" id="KW-0547">Nucleotide-binding</keyword>